<evidence type="ECO:0000256" key="5">
    <source>
        <dbReference type="ARBA" id="ARBA00022989"/>
    </source>
</evidence>
<feature type="compositionally biased region" description="Low complexity" evidence="8">
    <location>
        <begin position="8"/>
        <end position="18"/>
    </location>
</feature>
<evidence type="ECO:0000256" key="8">
    <source>
        <dbReference type="SAM" id="MobiDB-lite"/>
    </source>
</evidence>
<sequence>MASETTSDTSAADGPPGDPGRGTAAGSGPSPSTRAAAAAAILLCGITLAFGLLNKHRCTGPSFDENGRSTPNYAERNYHDACYSDIQFLWLGRDVDNHVLPYVHGDITPDGRLVGGTLEYPVLTGMLIWAGAAFADTDAEFLLGSAVLLAPFGLLTAWLLGRLAGWRALLWALGPPLVLYAFHNWDLPVVAAAVAAFFVLQSPRGSLRSRAGWAAVLLGVGAVLKLYPALFVVPLALYVYVESRRGAGDDRDVGRSRAVREALRVPLLAGGVVAAVNLPFVLAGFDGWWASIEFQGQRQADGTSNSIWYWGVRHLFSGDVAFQQFTDVVSPLAVLTALALACGVGWDRAQREGSFPLLQVCAAALCGFLLLHKVHSPQYTLWLLPMFVLLRVRWGWIAGYLAADVALGVGVFRWYGDFEQSVADGFAAQAVVIGVWGRAALLAGLFVAFLTSRAVTDRTPAGPLSPGYRPFHVDSGADSPFDVPPRDVLGEAVADSVADSAAGLRRSSDDIRGRTTASRAPDSTPPIGSSSPEPGPDGQRTRSDDGR</sequence>
<feature type="transmembrane region" description="Helical" evidence="9">
    <location>
        <begin position="394"/>
        <end position="415"/>
    </location>
</feature>
<keyword evidence="6 9" id="KW-0472">Membrane</keyword>
<feature type="transmembrane region" description="Helical" evidence="9">
    <location>
        <begin position="35"/>
        <end position="53"/>
    </location>
</feature>
<evidence type="ECO:0000313" key="11">
    <source>
        <dbReference type="Proteomes" id="UP000564573"/>
    </source>
</evidence>
<evidence type="ECO:0000256" key="4">
    <source>
        <dbReference type="ARBA" id="ARBA00022692"/>
    </source>
</evidence>
<evidence type="ECO:0000256" key="2">
    <source>
        <dbReference type="ARBA" id="ARBA00022475"/>
    </source>
</evidence>
<dbReference type="EMBL" id="JACIBS010000001">
    <property type="protein sequence ID" value="MBB3662789.1"/>
    <property type="molecule type" value="Genomic_DNA"/>
</dbReference>
<feature type="transmembrane region" description="Helical" evidence="9">
    <location>
        <begin position="328"/>
        <end position="346"/>
    </location>
</feature>
<comment type="subcellular location">
    <subcellularLocation>
        <location evidence="1">Cell membrane</location>
        <topology evidence="1">Multi-pass membrane protein</topology>
    </subcellularLocation>
</comment>
<accession>A0A839XLT8</accession>
<evidence type="ECO:0000256" key="9">
    <source>
        <dbReference type="SAM" id="Phobius"/>
    </source>
</evidence>
<feature type="transmembrane region" description="Helical" evidence="9">
    <location>
        <begin position="141"/>
        <end position="165"/>
    </location>
</feature>
<name>A0A839XLT8_9PSEU</name>
<keyword evidence="3" id="KW-0808">Transferase</keyword>
<comment type="caution">
    <text evidence="10">The sequence shown here is derived from an EMBL/GenBank/DDBJ whole genome shotgun (WGS) entry which is preliminary data.</text>
</comment>
<dbReference type="Proteomes" id="UP000564573">
    <property type="component" value="Unassembled WGS sequence"/>
</dbReference>
<keyword evidence="4 9" id="KW-0812">Transmembrane</keyword>
<keyword evidence="5 9" id="KW-1133">Transmembrane helix</keyword>
<reference evidence="10 11" key="1">
    <citation type="submission" date="2020-08" db="EMBL/GenBank/DDBJ databases">
        <title>Sequencing the genomes of 1000 actinobacteria strains.</title>
        <authorList>
            <person name="Klenk H.-P."/>
        </authorList>
    </citation>
    <scope>NUCLEOTIDE SEQUENCE [LARGE SCALE GENOMIC DNA]</scope>
    <source>
        <strain evidence="10 11">DSM 45267</strain>
    </source>
</reference>
<dbReference type="Pfam" id="PF09594">
    <property type="entry name" value="GT87"/>
    <property type="match status" value="1"/>
</dbReference>
<keyword evidence="11" id="KW-1185">Reference proteome</keyword>
<gene>
    <name evidence="10" type="ORF">FB384_001693</name>
</gene>
<protein>
    <recommendedName>
        <fullName evidence="12">Mannosyltransferase PIG-M</fullName>
    </recommendedName>
</protein>
<feature type="region of interest" description="Disordered" evidence="8">
    <location>
        <begin position="1"/>
        <end position="31"/>
    </location>
</feature>
<dbReference type="GO" id="GO:0005886">
    <property type="term" value="C:plasma membrane"/>
    <property type="evidence" value="ECO:0007669"/>
    <property type="project" value="UniProtKB-SubCell"/>
</dbReference>
<evidence type="ECO:0000256" key="6">
    <source>
        <dbReference type="ARBA" id="ARBA00023136"/>
    </source>
</evidence>
<feature type="transmembrane region" description="Helical" evidence="9">
    <location>
        <begin position="262"/>
        <end position="285"/>
    </location>
</feature>
<comment type="similarity">
    <text evidence="7">Belongs to the glycosyltransferase 87 family.</text>
</comment>
<evidence type="ECO:0000256" key="3">
    <source>
        <dbReference type="ARBA" id="ARBA00022679"/>
    </source>
</evidence>
<feature type="transmembrane region" description="Helical" evidence="9">
    <location>
        <begin position="177"/>
        <end position="200"/>
    </location>
</feature>
<feature type="compositionally biased region" description="Low complexity" evidence="8">
    <location>
        <begin position="525"/>
        <end position="538"/>
    </location>
</feature>
<proteinExistence type="inferred from homology"/>
<feature type="transmembrane region" description="Helical" evidence="9">
    <location>
        <begin position="212"/>
        <end position="241"/>
    </location>
</feature>
<feature type="transmembrane region" description="Helical" evidence="9">
    <location>
        <begin position="118"/>
        <end position="135"/>
    </location>
</feature>
<dbReference type="GO" id="GO:0016758">
    <property type="term" value="F:hexosyltransferase activity"/>
    <property type="evidence" value="ECO:0007669"/>
    <property type="project" value="InterPro"/>
</dbReference>
<evidence type="ECO:0000313" key="10">
    <source>
        <dbReference type="EMBL" id="MBB3662789.1"/>
    </source>
</evidence>
<feature type="region of interest" description="Disordered" evidence="8">
    <location>
        <begin position="498"/>
        <end position="547"/>
    </location>
</feature>
<evidence type="ECO:0000256" key="7">
    <source>
        <dbReference type="ARBA" id="ARBA00024033"/>
    </source>
</evidence>
<dbReference type="InterPro" id="IPR018584">
    <property type="entry name" value="GT87"/>
</dbReference>
<organism evidence="10 11">
    <name type="scientific">Prauserella sediminis</name>
    <dbReference type="NCBI Taxonomy" id="577680"/>
    <lineage>
        <taxon>Bacteria</taxon>
        <taxon>Bacillati</taxon>
        <taxon>Actinomycetota</taxon>
        <taxon>Actinomycetes</taxon>
        <taxon>Pseudonocardiales</taxon>
        <taxon>Pseudonocardiaceae</taxon>
        <taxon>Prauserella</taxon>
        <taxon>Prauserella salsuginis group</taxon>
    </lineage>
</organism>
<feature type="transmembrane region" description="Helical" evidence="9">
    <location>
        <begin position="427"/>
        <end position="450"/>
    </location>
</feature>
<dbReference type="AlphaFoldDB" id="A0A839XLT8"/>
<evidence type="ECO:0000256" key="1">
    <source>
        <dbReference type="ARBA" id="ARBA00004651"/>
    </source>
</evidence>
<evidence type="ECO:0008006" key="12">
    <source>
        <dbReference type="Google" id="ProtNLM"/>
    </source>
</evidence>
<keyword evidence="2" id="KW-1003">Cell membrane</keyword>